<gene>
    <name evidence="2" type="ORF">N2K84_02805</name>
</gene>
<keyword evidence="1" id="KW-0812">Transmembrane</keyword>
<keyword evidence="3" id="KW-1185">Reference proteome</keyword>
<dbReference type="EMBL" id="JAPAAF010000002">
    <property type="protein sequence ID" value="MCW0481643.1"/>
    <property type="molecule type" value="Genomic_DNA"/>
</dbReference>
<comment type="caution">
    <text evidence="2">The sequence shown here is derived from an EMBL/GenBank/DDBJ whole genome shotgun (WGS) entry which is preliminary data.</text>
</comment>
<evidence type="ECO:0008006" key="4">
    <source>
        <dbReference type="Google" id="ProtNLM"/>
    </source>
</evidence>
<keyword evidence="1" id="KW-1133">Transmembrane helix</keyword>
<evidence type="ECO:0000313" key="3">
    <source>
        <dbReference type="Proteomes" id="UP001163821"/>
    </source>
</evidence>
<organism evidence="2 3">
    <name type="scientific">Gaoshiqia sediminis</name>
    <dbReference type="NCBI Taxonomy" id="2986998"/>
    <lineage>
        <taxon>Bacteria</taxon>
        <taxon>Pseudomonadati</taxon>
        <taxon>Bacteroidota</taxon>
        <taxon>Bacteroidia</taxon>
        <taxon>Marinilabiliales</taxon>
        <taxon>Prolixibacteraceae</taxon>
        <taxon>Gaoshiqia</taxon>
    </lineage>
</organism>
<dbReference type="RefSeq" id="WP_282590252.1">
    <property type="nucleotide sequence ID" value="NZ_JAPAAF010000002.1"/>
</dbReference>
<feature type="transmembrane region" description="Helical" evidence="1">
    <location>
        <begin position="70"/>
        <end position="94"/>
    </location>
</feature>
<accession>A0AA41Y939</accession>
<feature type="transmembrane region" description="Helical" evidence="1">
    <location>
        <begin position="36"/>
        <end position="58"/>
    </location>
</feature>
<evidence type="ECO:0000313" key="2">
    <source>
        <dbReference type="EMBL" id="MCW0481643.1"/>
    </source>
</evidence>
<dbReference type="AlphaFoldDB" id="A0AA41Y939"/>
<name>A0AA41Y939_9BACT</name>
<dbReference type="Proteomes" id="UP001163821">
    <property type="component" value="Unassembled WGS sequence"/>
</dbReference>
<feature type="transmembrane region" description="Helical" evidence="1">
    <location>
        <begin position="100"/>
        <end position="124"/>
    </location>
</feature>
<feature type="transmembrane region" description="Helical" evidence="1">
    <location>
        <begin position="12"/>
        <end position="30"/>
    </location>
</feature>
<keyword evidence="1" id="KW-0472">Membrane</keyword>
<reference evidence="2" key="1">
    <citation type="submission" date="2022-10" db="EMBL/GenBank/DDBJ databases">
        <title>Gaoshiqiia sediminis gen. nov., sp. nov., isolated from coastal sediment.</title>
        <authorList>
            <person name="Yu W.X."/>
            <person name="Mu D.S."/>
            <person name="Du J.Z."/>
            <person name="Liang Y.Q."/>
        </authorList>
    </citation>
    <scope>NUCLEOTIDE SEQUENCE</scope>
    <source>
        <strain evidence="2">A06</strain>
    </source>
</reference>
<evidence type="ECO:0000256" key="1">
    <source>
        <dbReference type="SAM" id="Phobius"/>
    </source>
</evidence>
<sequence length="129" mass="15460">MNPLMRRFLFQTSLLTFAFFVLGYLFYFLLFPNWYIRFLPIALIFLFLVTNLVHYYLLRIAGKSMAKFTARFMGMSFIKMFIYLVFAISFAFFHRDQAKVFLINFLVIYFAFSIVEVCEIARVVKQKSN</sequence>
<proteinExistence type="predicted"/>
<protein>
    <recommendedName>
        <fullName evidence="4">ATP synthase protein I</fullName>
    </recommendedName>
</protein>